<evidence type="ECO:0000313" key="6">
    <source>
        <dbReference type="EMBL" id="TCO74506.1"/>
    </source>
</evidence>
<organism evidence="6 7">
    <name type="scientific">Chromatocurvus halotolerans</name>
    <dbReference type="NCBI Taxonomy" id="1132028"/>
    <lineage>
        <taxon>Bacteria</taxon>
        <taxon>Pseudomonadati</taxon>
        <taxon>Pseudomonadota</taxon>
        <taxon>Gammaproteobacteria</taxon>
        <taxon>Cellvibrionales</taxon>
        <taxon>Halieaceae</taxon>
        <taxon>Chromatocurvus</taxon>
    </lineage>
</organism>
<dbReference type="RefSeq" id="WP_117318969.1">
    <property type="nucleotide sequence ID" value="NZ_QQSW01000017.1"/>
</dbReference>
<dbReference type="InterPro" id="IPR036388">
    <property type="entry name" value="WH-like_DNA-bd_sf"/>
</dbReference>
<evidence type="ECO:0000256" key="1">
    <source>
        <dbReference type="ARBA" id="ARBA00009437"/>
    </source>
</evidence>
<dbReference type="PROSITE" id="PS50931">
    <property type="entry name" value="HTH_LYSR"/>
    <property type="match status" value="1"/>
</dbReference>
<evidence type="ECO:0000256" key="4">
    <source>
        <dbReference type="ARBA" id="ARBA00023163"/>
    </source>
</evidence>
<protein>
    <submittedName>
        <fullName evidence="6">LysR family transcriptional regulator</fullName>
    </submittedName>
</protein>
<dbReference type="GO" id="GO:0003700">
    <property type="term" value="F:DNA-binding transcription factor activity"/>
    <property type="evidence" value="ECO:0007669"/>
    <property type="project" value="InterPro"/>
</dbReference>
<sequence length="295" mass="33741">MSSRRQLNFHHLYYFWRVAKELHLTRAAEQLHVSQSALSLQIRKLEDSLGQALFLREGRSLQLTDFGNLVMGYAENIFDLGDELLAAVEGADTRNIQRLRIGSVSTLSRNFQENFLKPVLRLEQISIVHESAGFEDLIQRLRVHKLDLVLSNRSLTSMETGALRCRRIARQRVCLVGPPRKKRQAFRWPEDLQDQRLLLPGPSSDIRNQFNLMCEELNLAIRPHAEVDDMAMLRLMARDSGGLAVVPDVVVQDELDAGLLEIYAVLPDVFETFYAITAQRMLQPALLQTLLNARR</sequence>
<keyword evidence="7" id="KW-1185">Reference proteome</keyword>
<comment type="similarity">
    <text evidence="1">Belongs to the LysR transcriptional regulatory family.</text>
</comment>
<dbReference type="SUPFAM" id="SSF53850">
    <property type="entry name" value="Periplasmic binding protein-like II"/>
    <property type="match status" value="1"/>
</dbReference>
<dbReference type="Gene3D" id="3.40.190.10">
    <property type="entry name" value="Periplasmic binding protein-like II"/>
    <property type="match status" value="2"/>
</dbReference>
<keyword evidence="2" id="KW-0805">Transcription regulation</keyword>
<evidence type="ECO:0000256" key="3">
    <source>
        <dbReference type="ARBA" id="ARBA00023125"/>
    </source>
</evidence>
<reference evidence="6 7" key="1">
    <citation type="submission" date="2019-03" db="EMBL/GenBank/DDBJ databases">
        <title>Genomic Encyclopedia of Type Strains, Phase IV (KMG-IV): sequencing the most valuable type-strain genomes for metagenomic binning, comparative biology and taxonomic classification.</title>
        <authorList>
            <person name="Goeker M."/>
        </authorList>
    </citation>
    <scope>NUCLEOTIDE SEQUENCE [LARGE SCALE GENOMIC DNA]</scope>
    <source>
        <strain evidence="6 7">DSM 23344</strain>
    </source>
</reference>
<comment type="caution">
    <text evidence="6">The sequence shown here is derived from an EMBL/GenBank/DDBJ whole genome shotgun (WGS) entry which is preliminary data.</text>
</comment>
<dbReference type="Gene3D" id="1.10.10.10">
    <property type="entry name" value="Winged helix-like DNA-binding domain superfamily/Winged helix DNA-binding domain"/>
    <property type="match status" value="1"/>
</dbReference>
<dbReference type="Pfam" id="PF00126">
    <property type="entry name" value="HTH_1"/>
    <property type="match status" value="1"/>
</dbReference>
<dbReference type="PANTHER" id="PTHR30126:SF98">
    <property type="entry name" value="HTH-TYPE TRANSCRIPTIONAL ACTIVATOR BAUR"/>
    <property type="match status" value="1"/>
</dbReference>
<dbReference type="PRINTS" id="PR00039">
    <property type="entry name" value="HTHLYSR"/>
</dbReference>
<evidence type="ECO:0000259" key="5">
    <source>
        <dbReference type="PROSITE" id="PS50931"/>
    </source>
</evidence>
<dbReference type="InterPro" id="IPR000847">
    <property type="entry name" value="LysR_HTH_N"/>
</dbReference>
<gene>
    <name evidence="6" type="ORF">EV688_11360</name>
</gene>
<keyword evidence="3" id="KW-0238">DNA-binding</keyword>
<dbReference type="AlphaFoldDB" id="A0A4R2KTS4"/>
<accession>A0A4R2KTS4</accession>
<dbReference type="PANTHER" id="PTHR30126">
    <property type="entry name" value="HTH-TYPE TRANSCRIPTIONAL REGULATOR"/>
    <property type="match status" value="1"/>
</dbReference>
<dbReference type="InterPro" id="IPR036390">
    <property type="entry name" value="WH_DNA-bd_sf"/>
</dbReference>
<evidence type="ECO:0000256" key="2">
    <source>
        <dbReference type="ARBA" id="ARBA00023015"/>
    </source>
</evidence>
<feature type="domain" description="HTH lysR-type" evidence="5">
    <location>
        <begin position="7"/>
        <end position="64"/>
    </location>
</feature>
<proteinExistence type="inferred from homology"/>
<dbReference type="SUPFAM" id="SSF46785">
    <property type="entry name" value="Winged helix' DNA-binding domain"/>
    <property type="match status" value="1"/>
</dbReference>
<dbReference type="Proteomes" id="UP000294980">
    <property type="component" value="Unassembled WGS sequence"/>
</dbReference>
<dbReference type="Pfam" id="PF03466">
    <property type="entry name" value="LysR_substrate"/>
    <property type="match status" value="1"/>
</dbReference>
<dbReference type="EMBL" id="SLWX01000013">
    <property type="protein sequence ID" value="TCO74506.1"/>
    <property type="molecule type" value="Genomic_DNA"/>
</dbReference>
<name>A0A4R2KTS4_9GAMM</name>
<keyword evidence="4" id="KW-0804">Transcription</keyword>
<dbReference type="CDD" id="cd05466">
    <property type="entry name" value="PBP2_LTTR_substrate"/>
    <property type="match status" value="1"/>
</dbReference>
<dbReference type="OrthoDB" id="464481at2"/>
<dbReference type="FunFam" id="1.10.10.10:FF:000001">
    <property type="entry name" value="LysR family transcriptional regulator"/>
    <property type="match status" value="1"/>
</dbReference>
<dbReference type="InterPro" id="IPR005119">
    <property type="entry name" value="LysR_subst-bd"/>
</dbReference>
<evidence type="ECO:0000313" key="7">
    <source>
        <dbReference type="Proteomes" id="UP000294980"/>
    </source>
</evidence>
<dbReference type="GO" id="GO:0000976">
    <property type="term" value="F:transcription cis-regulatory region binding"/>
    <property type="evidence" value="ECO:0007669"/>
    <property type="project" value="TreeGrafter"/>
</dbReference>